<dbReference type="RefSeq" id="WP_118589460.1">
    <property type="nucleotide sequence ID" value="NZ_JACOOZ010000004.1"/>
</dbReference>
<comment type="caution">
    <text evidence="3">The sequence shown here is derived from an EMBL/GenBank/DDBJ whole genome shotgun (WGS) entry which is preliminary data.</text>
</comment>
<evidence type="ECO:0000259" key="2">
    <source>
        <dbReference type="Pfam" id="PF13524"/>
    </source>
</evidence>
<evidence type="ECO:0000256" key="1">
    <source>
        <dbReference type="SAM" id="Coils"/>
    </source>
</evidence>
<accession>A0ABR7F4E9</accession>
<dbReference type="InterPro" id="IPR055259">
    <property type="entry name" value="YkvP/CgeB_Glyco_trans-like"/>
</dbReference>
<feature type="domain" description="Spore protein YkvP/CgeB glycosyl transferase-like" evidence="2">
    <location>
        <begin position="293"/>
        <end position="426"/>
    </location>
</feature>
<keyword evidence="1" id="KW-0175">Coiled coil</keyword>
<dbReference type="SUPFAM" id="SSF53756">
    <property type="entry name" value="UDP-Glycosyltransferase/glycogen phosphorylase"/>
    <property type="match status" value="1"/>
</dbReference>
<name>A0ABR7F4E9_9FIRM</name>
<organism evidence="3 4">
    <name type="scientific">Eubacterium segne</name>
    <dbReference type="NCBI Taxonomy" id="2763045"/>
    <lineage>
        <taxon>Bacteria</taxon>
        <taxon>Bacillati</taxon>
        <taxon>Bacillota</taxon>
        <taxon>Clostridia</taxon>
        <taxon>Eubacteriales</taxon>
        <taxon>Eubacteriaceae</taxon>
        <taxon>Eubacterium</taxon>
    </lineage>
</organism>
<proteinExistence type="predicted"/>
<evidence type="ECO:0000313" key="3">
    <source>
        <dbReference type="EMBL" id="MBC5667675.1"/>
    </source>
</evidence>
<dbReference type="Proteomes" id="UP000597877">
    <property type="component" value="Unassembled WGS sequence"/>
</dbReference>
<keyword evidence="4" id="KW-1185">Reference proteome</keyword>
<dbReference type="EMBL" id="JACOOZ010000004">
    <property type="protein sequence ID" value="MBC5667675.1"/>
    <property type="molecule type" value="Genomic_DNA"/>
</dbReference>
<protein>
    <submittedName>
        <fullName evidence="3">Glycosyltransferase family 1 protein</fullName>
    </submittedName>
</protein>
<reference evidence="3 4" key="1">
    <citation type="submission" date="2020-08" db="EMBL/GenBank/DDBJ databases">
        <title>Genome public.</title>
        <authorList>
            <person name="Liu C."/>
            <person name="Sun Q."/>
        </authorList>
    </citation>
    <scope>NUCLEOTIDE SEQUENCE [LARGE SCALE GENOMIC DNA]</scope>
    <source>
        <strain evidence="3 4">BX4</strain>
    </source>
</reference>
<evidence type="ECO:0000313" key="4">
    <source>
        <dbReference type="Proteomes" id="UP000597877"/>
    </source>
</evidence>
<feature type="coiled-coil region" evidence="1">
    <location>
        <begin position="29"/>
        <end position="99"/>
    </location>
</feature>
<sequence length="431" mass="50656">MGVFRDKIKKISFVTKVYRNISGADKREIMALLKKNLAAQEENRKLVERVISQQKLIKEKLAQSETIREDVINEVTDLNREAETKIAELLKNAEQNLTKSVDKIWKNYYAELVRRDYWKVKPEEIKRMAGDRKIWIIKCPAPDSNAKAGWGDFYFANSLAKNLEKLGIYPVVDLYEDWSCELMADCVIVLRGLKKYHPDRRNAKCRYIMWNISHPDNISKDEYELYDAVCIGSRYYADKLKEELSVPVYSLEQCTDTDLFYPEASDKKHNYIFVGNSRGVPRECVMWSVDMRLPIEIWGGGWEPFLGKDCPNVVGINVPNDRLPDLYRTSYATINDHWDDMLKYQFINNRIFDSVACGLPVITDYCEDLYKIFGDNILYYRNEEEFRQCILKLEDNYPEIKKNTLSMWDMIKKEYSFEARAKQLLDIVKNN</sequence>
<dbReference type="Pfam" id="PF13524">
    <property type="entry name" value="Glyco_trans_1_2"/>
    <property type="match status" value="1"/>
</dbReference>
<gene>
    <name evidence="3" type="ORF">H8S00_06730</name>
</gene>